<dbReference type="Gene3D" id="2.60.40.10">
    <property type="entry name" value="Immunoglobulins"/>
    <property type="match status" value="1"/>
</dbReference>
<feature type="compositionally biased region" description="Gly residues" evidence="1">
    <location>
        <begin position="663"/>
        <end position="672"/>
    </location>
</feature>
<accession>A0A6C0J1C1</accession>
<dbReference type="EMBL" id="MN740292">
    <property type="protein sequence ID" value="QHT98455.1"/>
    <property type="molecule type" value="Genomic_DNA"/>
</dbReference>
<feature type="region of interest" description="Disordered" evidence="1">
    <location>
        <begin position="641"/>
        <end position="672"/>
    </location>
</feature>
<evidence type="ECO:0000313" key="2">
    <source>
        <dbReference type="EMBL" id="QHT98455.1"/>
    </source>
</evidence>
<organism evidence="2">
    <name type="scientific">viral metagenome</name>
    <dbReference type="NCBI Taxonomy" id="1070528"/>
    <lineage>
        <taxon>unclassified sequences</taxon>
        <taxon>metagenomes</taxon>
        <taxon>organismal metagenomes</taxon>
    </lineage>
</organism>
<dbReference type="AlphaFoldDB" id="A0A6C0J1C1"/>
<sequence length="798" mass="78767">MTNNTTFPGILTCPTSSVSNAMTMGTTKTYVVTMTNASGANKYYIDGYLQASLVLHQGQTYIFDLSSSTLSGHPFEFSTTNNGSHGGGSAYSTGITTTGTYADDQTRKFVVSTSTPTTLYYYCTAHSGMGGSVTISPKAELIVSGGAEFIGTGTIKLPSGTTSERPTTGMTGMIRYNTTTGFIETYTAEGWGSIAPPPVITGISPTSVAGADTATQVFTVTGTGFDTGITIKLVGADGTEYSVFNTTRVSGQSATFKMGASGASGGYDVAQRPFNVKVIGGDTASAVTSTSTDSIALTVPTITGVSPTSFASSAVGSQTITVTGTNFASSMASGNNIQVLGADGSTLYNVDSAAVASATSITFKLAASGASLTTGQLDNRPYKVRVTDAVGITATSTATIGFNGIAWSSPASGATLSYDNGVSSSQNLVATDDLGGTDVTFSITSGSVAGLSLGSATASPATFSGSATTDGTTNVTFRVTDNESGTTADRTFSVAVVSALYSFTSHTFTNAGKTGRSGPSLSELRTAYSPSWTDNSSYLNVSTQGIQEWTVPETKSYTIKAAGAAGAAAHPAYLNTAAFRGIEMQRTLTLTKGDTVNILVGQMGVYVNSGGGGGGSFVYYSPQNTYPILAAGGGGGINDWGNTALGPSPTTYNPGSWTDGQSGTSGGGGNGGNNYGTNGAGGAGQHYGGGGAGWNSDGGDAPYGPGGGGHAPKNQGEGGNAGGGGGTAHGGFGGGGSTHGNTGGAGGGGGYSGGGGITDGHTSAGGGGSYGGSATGVYNAAGGSPVNGGHGYVIITKN</sequence>
<feature type="compositionally biased region" description="Low complexity" evidence="1">
    <location>
        <begin position="694"/>
        <end position="703"/>
    </location>
</feature>
<reference evidence="2" key="1">
    <citation type="journal article" date="2020" name="Nature">
        <title>Giant virus diversity and host interactions through global metagenomics.</title>
        <authorList>
            <person name="Schulz F."/>
            <person name="Roux S."/>
            <person name="Paez-Espino D."/>
            <person name="Jungbluth S."/>
            <person name="Walsh D.A."/>
            <person name="Denef V.J."/>
            <person name="McMahon K.D."/>
            <person name="Konstantinidis K.T."/>
            <person name="Eloe-Fadrosh E.A."/>
            <person name="Kyrpides N.C."/>
            <person name="Woyke T."/>
        </authorList>
    </citation>
    <scope>NUCLEOTIDE SEQUENCE</scope>
    <source>
        <strain evidence="2">GVMAG-M-3300025652-16</strain>
    </source>
</reference>
<dbReference type="Gene3D" id="2.60.40.420">
    <property type="entry name" value="Cupredoxins - blue copper proteins"/>
    <property type="match status" value="1"/>
</dbReference>
<feature type="compositionally biased region" description="Gly residues" evidence="1">
    <location>
        <begin position="704"/>
        <end position="741"/>
    </location>
</feature>
<dbReference type="InterPro" id="IPR013783">
    <property type="entry name" value="Ig-like_fold"/>
</dbReference>
<protein>
    <submittedName>
        <fullName evidence="2">Uncharacterized protein</fullName>
    </submittedName>
</protein>
<dbReference type="SUPFAM" id="SSF49503">
    <property type="entry name" value="Cupredoxins"/>
    <property type="match status" value="1"/>
</dbReference>
<feature type="region of interest" description="Disordered" evidence="1">
    <location>
        <begin position="691"/>
        <end position="741"/>
    </location>
</feature>
<name>A0A6C0J1C1_9ZZZZ</name>
<dbReference type="InterPro" id="IPR008972">
    <property type="entry name" value="Cupredoxin"/>
</dbReference>
<proteinExistence type="predicted"/>
<feature type="compositionally biased region" description="Polar residues" evidence="1">
    <location>
        <begin position="648"/>
        <end position="659"/>
    </location>
</feature>
<evidence type="ECO:0000256" key="1">
    <source>
        <dbReference type="SAM" id="MobiDB-lite"/>
    </source>
</evidence>